<keyword evidence="12" id="KW-1185">Reference proteome</keyword>
<evidence type="ECO:0000256" key="7">
    <source>
        <dbReference type="ARBA" id="ARBA00023136"/>
    </source>
</evidence>
<comment type="caution">
    <text evidence="11">The sequence shown here is derived from an EMBL/GenBank/DDBJ whole genome shotgun (WGS) entry which is preliminary data.</text>
</comment>
<feature type="transmembrane region" description="Helical" evidence="10">
    <location>
        <begin position="38"/>
        <end position="55"/>
    </location>
</feature>
<protein>
    <recommendedName>
        <fullName evidence="3 9">Flagellar biosynthetic protein FliR</fullName>
    </recommendedName>
</protein>
<feature type="transmembrane region" description="Helical" evidence="10">
    <location>
        <begin position="6"/>
        <end position="26"/>
    </location>
</feature>
<dbReference type="Pfam" id="PF01311">
    <property type="entry name" value="Bac_export_1"/>
    <property type="match status" value="1"/>
</dbReference>
<evidence type="ECO:0000256" key="3">
    <source>
        <dbReference type="ARBA" id="ARBA00021717"/>
    </source>
</evidence>
<evidence type="ECO:0000256" key="8">
    <source>
        <dbReference type="ARBA" id="ARBA00023143"/>
    </source>
</evidence>
<evidence type="ECO:0000256" key="6">
    <source>
        <dbReference type="ARBA" id="ARBA00022989"/>
    </source>
</evidence>
<keyword evidence="5 10" id="KW-0812">Transmembrane</keyword>
<keyword evidence="8 10" id="KW-0975">Bacterial flagellum</keyword>
<gene>
    <name evidence="11" type="primary">fliR</name>
    <name evidence="11" type="ORF">J5X75_24255</name>
</gene>
<dbReference type="InterPro" id="IPR002010">
    <property type="entry name" value="T3SS_IM_R"/>
</dbReference>
<evidence type="ECO:0000256" key="4">
    <source>
        <dbReference type="ARBA" id="ARBA00022475"/>
    </source>
</evidence>
<evidence type="ECO:0000256" key="10">
    <source>
        <dbReference type="RuleBase" id="RU362071"/>
    </source>
</evidence>
<dbReference type="InterPro" id="IPR006303">
    <property type="entry name" value="FliR"/>
</dbReference>
<keyword evidence="11" id="KW-0282">Flagellum</keyword>
<keyword evidence="4 10" id="KW-1003">Cell membrane</keyword>
<dbReference type="EMBL" id="JAGFNS010000016">
    <property type="protein sequence ID" value="MBO3740626.1"/>
    <property type="molecule type" value="Genomic_DNA"/>
</dbReference>
<feature type="transmembrane region" description="Helical" evidence="10">
    <location>
        <begin position="67"/>
        <end position="92"/>
    </location>
</feature>
<keyword evidence="7 10" id="KW-0472">Membrane</keyword>
<comment type="subcellular location">
    <subcellularLocation>
        <location evidence="10">Cell membrane</location>
        <topology evidence="10">Multi-pass membrane protein</topology>
    </subcellularLocation>
    <subcellularLocation>
        <location evidence="10">Bacterial flagellum basal body</location>
    </subcellularLocation>
</comment>
<feature type="transmembrane region" description="Helical" evidence="10">
    <location>
        <begin position="125"/>
        <end position="148"/>
    </location>
</feature>
<evidence type="ECO:0000313" key="11">
    <source>
        <dbReference type="EMBL" id="MBO3740626.1"/>
    </source>
</evidence>
<keyword evidence="6 10" id="KW-1133">Transmembrane helix</keyword>
<dbReference type="Proteomes" id="UP000679690">
    <property type="component" value="Unassembled WGS sequence"/>
</dbReference>
<organism evidence="11 12">
    <name type="scientific">Actinoplanes flavus</name>
    <dbReference type="NCBI Taxonomy" id="2820290"/>
    <lineage>
        <taxon>Bacteria</taxon>
        <taxon>Bacillati</taxon>
        <taxon>Actinomycetota</taxon>
        <taxon>Actinomycetes</taxon>
        <taxon>Micromonosporales</taxon>
        <taxon>Micromonosporaceae</taxon>
        <taxon>Actinoplanes</taxon>
    </lineage>
</organism>
<dbReference type="PANTHER" id="PTHR30065">
    <property type="entry name" value="FLAGELLAR BIOSYNTHETIC PROTEIN FLIR"/>
    <property type="match status" value="1"/>
</dbReference>
<dbReference type="RefSeq" id="WP_208469791.1">
    <property type="nucleotide sequence ID" value="NZ_JAGFNS010000016.1"/>
</dbReference>
<evidence type="ECO:0000256" key="2">
    <source>
        <dbReference type="ARBA" id="ARBA00009772"/>
    </source>
</evidence>
<keyword evidence="11" id="KW-0966">Cell projection</keyword>
<dbReference type="NCBIfam" id="TIGR01400">
    <property type="entry name" value="fliR"/>
    <property type="match status" value="1"/>
</dbReference>
<evidence type="ECO:0000313" key="12">
    <source>
        <dbReference type="Proteomes" id="UP000679690"/>
    </source>
</evidence>
<dbReference type="PANTHER" id="PTHR30065:SF1">
    <property type="entry name" value="SURFACE PRESENTATION OF ANTIGENS PROTEIN SPAR"/>
    <property type="match status" value="1"/>
</dbReference>
<name>A0ABS3UQZ3_9ACTN</name>
<dbReference type="PRINTS" id="PR00953">
    <property type="entry name" value="TYPE3IMRPROT"/>
</dbReference>
<feature type="transmembrane region" description="Helical" evidence="10">
    <location>
        <begin position="168"/>
        <end position="201"/>
    </location>
</feature>
<accession>A0ABS3UQZ3</accession>
<comment type="function">
    <text evidence="1 10">Role in flagellar biosynthesis.</text>
</comment>
<keyword evidence="11" id="KW-0969">Cilium</keyword>
<comment type="similarity">
    <text evidence="2 10">Belongs to the FliR/MopE/SpaR family.</text>
</comment>
<evidence type="ECO:0000256" key="1">
    <source>
        <dbReference type="ARBA" id="ARBA00002578"/>
    </source>
</evidence>
<reference evidence="11 12" key="1">
    <citation type="submission" date="2021-03" db="EMBL/GenBank/DDBJ databases">
        <title>Actinoplanes flavus sp. nov., a novel actinomycete isolated from Coconut Palm rhizosphere soil.</title>
        <authorList>
            <person name="Luo X."/>
        </authorList>
    </citation>
    <scope>NUCLEOTIDE SEQUENCE [LARGE SCALE GENOMIC DNA]</scope>
    <source>
        <strain evidence="11 12">NEAU-H7</strain>
    </source>
</reference>
<sequence length="254" mass="27286">MDFSIPIGEFMAFMLGVVRTSAWLMVCPPFNSRFIPGPVKALLSVGLTLPMAPYLRQTVPSLETMDLIASAIMQVFIGAALGFITALFFAALQAAGDLLDLFSGFTLASSYDPFSQSSSSIFGRFYNLVALTLLFASDAHQIILRGFLQSFETLPLDTVFSMETFSQVLIQGIGEMFLAAIQIAGPLIAVLFLADVALGLLNRVAPALNVFQLGFPIKIFLVVTLSGIAIMMLPGVLEKLVEEAVTMVVRLSGG</sequence>
<evidence type="ECO:0000256" key="5">
    <source>
        <dbReference type="ARBA" id="ARBA00022692"/>
    </source>
</evidence>
<proteinExistence type="inferred from homology"/>
<feature type="transmembrane region" description="Helical" evidence="10">
    <location>
        <begin position="213"/>
        <end position="237"/>
    </location>
</feature>
<evidence type="ECO:0000256" key="9">
    <source>
        <dbReference type="NCBIfam" id="TIGR01400"/>
    </source>
</evidence>